<organism evidence="1 2">
    <name type="scientific">Sorghum bicolor</name>
    <name type="common">Sorghum</name>
    <name type="synonym">Sorghum vulgare</name>
    <dbReference type="NCBI Taxonomy" id="4558"/>
    <lineage>
        <taxon>Eukaryota</taxon>
        <taxon>Viridiplantae</taxon>
        <taxon>Streptophyta</taxon>
        <taxon>Embryophyta</taxon>
        <taxon>Tracheophyta</taxon>
        <taxon>Spermatophyta</taxon>
        <taxon>Magnoliopsida</taxon>
        <taxon>Liliopsida</taxon>
        <taxon>Poales</taxon>
        <taxon>Poaceae</taxon>
        <taxon>PACMAD clade</taxon>
        <taxon>Panicoideae</taxon>
        <taxon>Andropogonodae</taxon>
        <taxon>Andropogoneae</taxon>
        <taxon>Sorghinae</taxon>
        <taxon>Sorghum</taxon>
    </lineage>
</organism>
<dbReference type="Proteomes" id="UP000000768">
    <property type="component" value="Chromosome 9"/>
</dbReference>
<name>A0A1B6P8S5_SORBI</name>
<evidence type="ECO:0000313" key="1">
    <source>
        <dbReference type="EMBL" id="KXG22140.1"/>
    </source>
</evidence>
<reference evidence="2" key="2">
    <citation type="journal article" date="2018" name="Plant J.">
        <title>The Sorghum bicolor reference genome: improved assembly, gene annotations, a transcriptome atlas, and signatures of genome organization.</title>
        <authorList>
            <person name="McCormick R.F."/>
            <person name="Truong S.K."/>
            <person name="Sreedasyam A."/>
            <person name="Jenkins J."/>
            <person name="Shu S."/>
            <person name="Sims D."/>
            <person name="Kennedy M."/>
            <person name="Amirebrahimi M."/>
            <person name="Weers B.D."/>
            <person name="McKinley B."/>
            <person name="Mattison A."/>
            <person name="Morishige D.T."/>
            <person name="Grimwood J."/>
            <person name="Schmutz J."/>
            <person name="Mullet J.E."/>
        </authorList>
    </citation>
    <scope>NUCLEOTIDE SEQUENCE [LARGE SCALE GENOMIC DNA]</scope>
    <source>
        <strain evidence="2">cv. BTx623</strain>
    </source>
</reference>
<gene>
    <name evidence="1" type="ORF">SORBI_3009G160300</name>
</gene>
<keyword evidence="2" id="KW-1185">Reference proteome</keyword>
<accession>A0A1B6P8S5</accession>
<evidence type="ECO:0000313" key="2">
    <source>
        <dbReference type="Proteomes" id="UP000000768"/>
    </source>
</evidence>
<sequence>MERERKREGGGQGERKRKGWAGIELCLAAPLLESAGRSPLHLRSALCTFRGAAPASPLGCSSIDVRLLESLPLLAVRTFRTPPAIRNAASSSHRRPQVHPLRVTVAFAGPSAPHLSVRFESVRTCTPPASSRVLAHQICRFSYLFALALLILNTK</sequence>
<reference evidence="1 2" key="1">
    <citation type="journal article" date="2009" name="Nature">
        <title>The Sorghum bicolor genome and the diversification of grasses.</title>
        <authorList>
            <person name="Paterson A.H."/>
            <person name="Bowers J.E."/>
            <person name="Bruggmann R."/>
            <person name="Dubchak I."/>
            <person name="Grimwood J."/>
            <person name="Gundlach H."/>
            <person name="Haberer G."/>
            <person name="Hellsten U."/>
            <person name="Mitros T."/>
            <person name="Poliakov A."/>
            <person name="Schmutz J."/>
            <person name="Spannagl M."/>
            <person name="Tang H."/>
            <person name="Wang X."/>
            <person name="Wicker T."/>
            <person name="Bharti A.K."/>
            <person name="Chapman J."/>
            <person name="Feltus F.A."/>
            <person name="Gowik U."/>
            <person name="Grigoriev I.V."/>
            <person name="Lyons E."/>
            <person name="Maher C.A."/>
            <person name="Martis M."/>
            <person name="Narechania A."/>
            <person name="Otillar R.P."/>
            <person name="Penning B.W."/>
            <person name="Salamov A.A."/>
            <person name="Wang Y."/>
            <person name="Zhang L."/>
            <person name="Carpita N.C."/>
            <person name="Freeling M."/>
            <person name="Gingle A.R."/>
            <person name="Hash C.T."/>
            <person name="Keller B."/>
            <person name="Klein P."/>
            <person name="Kresovich S."/>
            <person name="McCann M.C."/>
            <person name="Ming R."/>
            <person name="Peterson D.G."/>
            <person name="Mehboob-ur-Rahman"/>
            <person name="Ware D."/>
            <person name="Westhoff P."/>
            <person name="Mayer K.F."/>
            <person name="Messing J."/>
            <person name="Rokhsar D.S."/>
        </authorList>
    </citation>
    <scope>NUCLEOTIDE SEQUENCE [LARGE SCALE GENOMIC DNA]</scope>
    <source>
        <strain evidence="2">cv. BTx623</strain>
    </source>
</reference>
<proteinExistence type="predicted"/>
<protein>
    <submittedName>
        <fullName evidence="1">Uncharacterized protein</fullName>
    </submittedName>
</protein>
<dbReference type="InParanoid" id="A0A1B6P8S5"/>
<dbReference type="AlphaFoldDB" id="A0A1B6P8S5"/>
<dbReference type="Gramene" id="KXG22140">
    <property type="protein sequence ID" value="KXG22140"/>
    <property type="gene ID" value="SORBI_3009G160300"/>
</dbReference>
<dbReference type="EMBL" id="CM000768">
    <property type="protein sequence ID" value="KXG22140.1"/>
    <property type="molecule type" value="Genomic_DNA"/>
</dbReference>